<comment type="cofactor">
    <cofactor evidence="1">
        <name>Fe(2+)</name>
        <dbReference type="ChEBI" id="CHEBI:29033"/>
    </cofactor>
</comment>
<feature type="domain" description="TauD/TfdA-like" evidence="5">
    <location>
        <begin position="43"/>
        <end position="326"/>
    </location>
</feature>
<dbReference type="EMBL" id="JBHSKF010000006">
    <property type="protein sequence ID" value="MFC5288480.1"/>
    <property type="molecule type" value="Genomic_DNA"/>
</dbReference>
<evidence type="ECO:0000256" key="4">
    <source>
        <dbReference type="ARBA" id="ARBA00023194"/>
    </source>
</evidence>
<dbReference type="Gene3D" id="3.60.130.10">
    <property type="entry name" value="Clavaminate synthase-like"/>
    <property type="match status" value="1"/>
</dbReference>
<name>A0ABW0ER86_9PSEU</name>
<reference evidence="7" key="1">
    <citation type="journal article" date="2019" name="Int. J. Syst. Evol. Microbiol.">
        <title>The Global Catalogue of Microorganisms (GCM) 10K type strain sequencing project: providing services to taxonomists for standard genome sequencing and annotation.</title>
        <authorList>
            <consortium name="The Broad Institute Genomics Platform"/>
            <consortium name="The Broad Institute Genome Sequencing Center for Infectious Disease"/>
            <person name="Wu L."/>
            <person name="Ma J."/>
        </authorList>
    </citation>
    <scope>NUCLEOTIDE SEQUENCE [LARGE SCALE GENOMIC DNA]</scope>
    <source>
        <strain evidence="7">CCUG 59778</strain>
    </source>
</reference>
<keyword evidence="2 6" id="KW-0560">Oxidoreductase</keyword>
<dbReference type="Pfam" id="PF02668">
    <property type="entry name" value="TauD"/>
    <property type="match status" value="1"/>
</dbReference>
<dbReference type="PANTHER" id="PTHR10696:SF56">
    <property type="entry name" value="TAUD_TFDA-LIKE DOMAIN-CONTAINING PROTEIN"/>
    <property type="match status" value="1"/>
</dbReference>
<proteinExistence type="predicted"/>
<evidence type="ECO:0000259" key="5">
    <source>
        <dbReference type="Pfam" id="PF02668"/>
    </source>
</evidence>
<sequence length="342" mass="37859">MSEPRPGFLGVRRQAVVPDTRTWVRTETGDGTLPLRVHRRADTTLATWAAASRDTVDEWLGEHGAVLFTGFEVTLDRLPAVTEALAGTPLPYRERSTPRTQLADGVYTSTEYPADQTIPLHNENSYQQTYPARLVFCCLRAPETGGKTPLADCRRVLRRLPHAVVAKFRDLGVRYVRNFHDSLGLPWTEAFQTDDRAAVEQYCAEHGIRAGWRPDGGLRTEQDRPALTRHPVTGDEVWFNHAAFFHVTSLPPDVARGLTDRFAPEDLPTNTCYGDGTPIEDDTLAMIRAAYDAEKHTAPWTQGDLLLVDNVLVAHGREPFTGQRSIAVSMAGALSHTDAGHG</sequence>
<evidence type="ECO:0000256" key="3">
    <source>
        <dbReference type="ARBA" id="ARBA00023004"/>
    </source>
</evidence>
<dbReference type="SUPFAM" id="SSF51197">
    <property type="entry name" value="Clavaminate synthase-like"/>
    <property type="match status" value="1"/>
</dbReference>
<keyword evidence="6" id="KW-0223">Dioxygenase</keyword>
<dbReference type="Proteomes" id="UP001596157">
    <property type="component" value="Unassembled WGS sequence"/>
</dbReference>
<evidence type="ECO:0000313" key="7">
    <source>
        <dbReference type="Proteomes" id="UP001596157"/>
    </source>
</evidence>
<evidence type="ECO:0000256" key="1">
    <source>
        <dbReference type="ARBA" id="ARBA00001954"/>
    </source>
</evidence>
<accession>A0ABW0ER86</accession>
<dbReference type="InterPro" id="IPR050411">
    <property type="entry name" value="AlphaKG_dependent_hydroxylases"/>
</dbReference>
<dbReference type="InterPro" id="IPR003819">
    <property type="entry name" value="TauD/TfdA-like"/>
</dbReference>
<keyword evidence="7" id="KW-1185">Reference proteome</keyword>
<protein>
    <submittedName>
        <fullName evidence="6">TauD/TfdA family dioxygenase</fullName>
        <ecNumber evidence="6">1.14.11.-</ecNumber>
    </submittedName>
</protein>
<dbReference type="EC" id="1.14.11.-" evidence="6"/>
<dbReference type="PANTHER" id="PTHR10696">
    <property type="entry name" value="GAMMA-BUTYROBETAINE HYDROXYLASE-RELATED"/>
    <property type="match status" value="1"/>
</dbReference>
<comment type="caution">
    <text evidence="6">The sequence shown here is derived from an EMBL/GenBank/DDBJ whole genome shotgun (WGS) entry which is preliminary data.</text>
</comment>
<organism evidence="6 7">
    <name type="scientific">Actinokineospora guangxiensis</name>
    <dbReference type="NCBI Taxonomy" id="1490288"/>
    <lineage>
        <taxon>Bacteria</taxon>
        <taxon>Bacillati</taxon>
        <taxon>Actinomycetota</taxon>
        <taxon>Actinomycetes</taxon>
        <taxon>Pseudonocardiales</taxon>
        <taxon>Pseudonocardiaceae</taxon>
        <taxon>Actinokineospora</taxon>
    </lineage>
</organism>
<dbReference type="GO" id="GO:0051213">
    <property type="term" value="F:dioxygenase activity"/>
    <property type="evidence" value="ECO:0007669"/>
    <property type="project" value="UniProtKB-KW"/>
</dbReference>
<dbReference type="RefSeq" id="WP_378248326.1">
    <property type="nucleotide sequence ID" value="NZ_JBHSKF010000006.1"/>
</dbReference>
<gene>
    <name evidence="6" type="ORF">ACFPM7_15575</name>
</gene>
<evidence type="ECO:0000256" key="2">
    <source>
        <dbReference type="ARBA" id="ARBA00023002"/>
    </source>
</evidence>
<keyword evidence="3" id="KW-0408">Iron</keyword>
<dbReference type="InterPro" id="IPR042098">
    <property type="entry name" value="TauD-like_sf"/>
</dbReference>
<evidence type="ECO:0000313" key="6">
    <source>
        <dbReference type="EMBL" id="MFC5288480.1"/>
    </source>
</evidence>
<keyword evidence="4" id="KW-0045">Antibiotic biosynthesis</keyword>